<feature type="chain" id="PRO_5045769434" evidence="1">
    <location>
        <begin position="27"/>
        <end position="251"/>
    </location>
</feature>
<feature type="signal peptide" evidence="1">
    <location>
        <begin position="1"/>
        <end position="26"/>
    </location>
</feature>
<sequence>MRKELTMLLAGFALVLSSIVAGKAEAQIKLEDPGLTINLTPTLSSDYLFRGVSQTRDRPAIQGTVDVQHDSGFYVGAFASNVAFRGLDARQELDLLGGWRTTFGGLSVDTGAVWYTYPGYNKSTGGGLGLNYVELAAKLAYELEPIKALASFYYSPDFQLNSKNGYYLEGGLEAKLPYDATLAGRFGRQWIDRNSNFGLPDFNNWSVTLSRPFYGVLLTVGYFDTNIGKSSCGGGQKICEARAMVFASYTF</sequence>
<proteinExistence type="predicted"/>
<accession>A0ABV6JT16</accession>
<organism evidence="2 3">
    <name type="scientific">Roseomonas elaeocarpi</name>
    <dbReference type="NCBI Taxonomy" id="907779"/>
    <lineage>
        <taxon>Bacteria</taxon>
        <taxon>Pseudomonadati</taxon>
        <taxon>Pseudomonadota</taxon>
        <taxon>Alphaproteobacteria</taxon>
        <taxon>Acetobacterales</taxon>
        <taxon>Roseomonadaceae</taxon>
        <taxon>Roseomonas</taxon>
    </lineage>
</organism>
<gene>
    <name evidence="2" type="ORF">ACFFGY_10840</name>
</gene>
<comment type="caution">
    <text evidence="2">The sequence shown here is derived from an EMBL/GenBank/DDBJ whole genome shotgun (WGS) entry which is preliminary data.</text>
</comment>
<reference evidence="2 3" key="1">
    <citation type="submission" date="2024-09" db="EMBL/GenBank/DDBJ databases">
        <authorList>
            <person name="Sun Q."/>
            <person name="Mori K."/>
        </authorList>
    </citation>
    <scope>NUCLEOTIDE SEQUENCE [LARGE SCALE GENOMIC DNA]</scope>
    <source>
        <strain evidence="2 3">TBRC 5777</strain>
    </source>
</reference>
<dbReference type="Proteomes" id="UP001589865">
    <property type="component" value="Unassembled WGS sequence"/>
</dbReference>
<dbReference type="RefSeq" id="WP_377044503.1">
    <property type="nucleotide sequence ID" value="NZ_JBHLUN010000007.1"/>
</dbReference>
<keyword evidence="1" id="KW-0732">Signal</keyword>
<evidence type="ECO:0000256" key="1">
    <source>
        <dbReference type="SAM" id="SignalP"/>
    </source>
</evidence>
<protein>
    <submittedName>
        <fullName evidence="2">TorF family putative porin</fullName>
    </submittedName>
</protein>
<dbReference type="InterPro" id="IPR010239">
    <property type="entry name" value="CHP02001"/>
</dbReference>
<dbReference type="NCBIfam" id="TIGR02001">
    <property type="entry name" value="gcw_chp"/>
    <property type="match status" value="1"/>
</dbReference>
<evidence type="ECO:0000313" key="3">
    <source>
        <dbReference type="Proteomes" id="UP001589865"/>
    </source>
</evidence>
<keyword evidence="3" id="KW-1185">Reference proteome</keyword>
<dbReference type="Pfam" id="PF09694">
    <property type="entry name" value="Gcw_chp"/>
    <property type="match status" value="1"/>
</dbReference>
<evidence type="ECO:0000313" key="2">
    <source>
        <dbReference type="EMBL" id="MFC0408749.1"/>
    </source>
</evidence>
<dbReference type="EMBL" id="JBHLUN010000007">
    <property type="protein sequence ID" value="MFC0408749.1"/>
    <property type="molecule type" value="Genomic_DNA"/>
</dbReference>
<name>A0ABV6JT16_9PROT</name>